<name>A0A4U1G616_9SPHI</name>
<organism evidence="1 2">
    <name type="scientific">Pedobacter hiemivivus</name>
    <dbReference type="NCBI Taxonomy" id="2530454"/>
    <lineage>
        <taxon>Bacteria</taxon>
        <taxon>Pseudomonadati</taxon>
        <taxon>Bacteroidota</taxon>
        <taxon>Sphingobacteriia</taxon>
        <taxon>Sphingobacteriales</taxon>
        <taxon>Sphingobacteriaceae</taxon>
        <taxon>Pedobacter</taxon>
    </lineage>
</organism>
<evidence type="ECO:0000313" key="2">
    <source>
        <dbReference type="Proteomes" id="UP000309594"/>
    </source>
</evidence>
<accession>A0A4U1G616</accession>
<dbReference type="Proteomes" id="UP000309594">
    <property type="component" value="Unassembled WGS sequence"/>
</dbReference>
<dbReference type="RefSeq" id="WP_136881085.1">
    <property type="nucleotide sequence ID" value="NZ_SWDX01000006.1"/>
</dbReference>
<sequence>MLDFYLLDDDENAPGYPEEAGITIVGSIDFETFERLKAKKIIPERFDYHSDFRWDTVLIQQIRNNIQEHMLNDSDVEPLLQLLDIAKAHGSGLMAFAD</sequence>
<reference evidence="1 2" key="1">
    <citation type="submission" date="2019-04" db="EMBL/GenBank/DDBJ databases">
        <title>Pedobacter sp. RP-1-16 sp. nov., isolated from Arctic soil.</title>
        <authorList>
            <person name="Dahal R.H."/>
            <person name="Kim D.-U."/>
        </authorList>
    </citation>
    <scope>NUCLEOTIDE SEQUENCE [LARGE SCALE GENOMIC DNA]</scope>
    <source>
        <strain evidence="1 2">RP-1-16</strain>
    </source>
</reference>
<evidence type="ECO:0000313" key="1">
    <source>
        <dbReference type="EMBL" id="TKC59217.1"/>
    </source>
</evidence>
<dbReference type="EMBL" id="SWDX01000006">
    <property type="protein sequence ID" value="TKC59217.1"/>
    <property type="molecule type" value="Genomic_DNA"/>
</dbReference>
<protein>
    <submittedName>
        <fullName evidence="1">Uncharacterized protein</fullName>
    </submittedName>
</protein>
<gene>
    <name evidence="1" type="ORF">FBD94_16935</name>
</gene>
<comment type="caution">
    <text evidence="1">The sequence shown here is derived from an EMBL/GenBank/DDBJ whole genome shotgun (WGS) entry which is preliminary data.</text>
</comment>
<dbReference type="AlphaFoldDB" id="A0A4U1G616"/>
<proteinExistence type="predicted"/>